<dbReference type="EMBL" id="JBHRSD010000048">
    <property type="protein sequence ID" value="MFC3034809.1"/>
    <property type="molecule type" value="Genomic_DNA"/>
</dbReference>
<evidence type="ECO:0000313" key="2">
    <source>
        <dbReference type="Proteomes" id="UP001595453"/>
    </source>
</evidence>
<name>A0ABV7CQ52_9GAMM</name>
<keyword evidence="2" id="KW-1185">Reference proteome</keyword>
<gene>
    <name evidence="1" type="ORF">ACFOEE_20075</name>
</gene>
<dbReference type="RefSeq" id="WP_377128801.1">
    <property type="nucleotide sequence ID" value="NZ_JBHRSD010000048.1"/>
</dbReference>
<comment type="caution">
    <text evidence="1">The sequence shown here is derived from an EMBL/GenBank/DDBJ whole genome shotgun (WGS) entry which is preliminary data.</text>
</comment>
<reference evidence="2" key="1">
    <citation type="journal article" date="2019" name="Int. J. Syst. Evol. Microbiol.">
        <title>The Global Catalogue of Microorganisms (GCM) 10K type strain sequencing project: providing services to taxonomists for standard genome sequencing and annotation.</title>
        <authorList>
            <consortium name="The Broad Institute Genomics Platform"/>
            <consortium name="The Broad Institute Genome Sequencing Center for Infectious Disease"/>
            <person name="Wu L."/>
            <person name="Ma J."/>
        </authorList>
    </citation>
    <scope>NUCLEOTIDE SEQUENCE [LARGE SCALE GENOMIC DNA]</scope>
    <source>
        <strain evidence="2">KCTC 42730</strain>
    </source>
</reference>
<protein>
    <recommendedName>
        <fullName evidence="3">MYM-type domain-containing protein</fullName>
    </recommendedName>
</protein>
<organism evidence="1 2">
    <name type="scientific">Pseudoalteromonas fenneropenaei</name>
    <dbReference type="NCBI Taxonomy" id="1737459"/>
    <lineage>
        <taxon>Bacteria</taxon>
        <taxon>Pseudomonadati</taxon>
        <taxon>Pseudomonadota</taxon>
        <taxon>Gammaproteobacteria</taxon>
        <taxon>Alteromonadales</taxon>
        <taxon>Pseudoalteromonadaceae</taxon>
        <taxon>Pseudoalteromonas</taxon>
    </lineage>
</organism>
<proteinExistence type="predicted"/>
<sequence>MLDLKQFNQRRAASFNQQRALLKSLSSGKTCCCEHCKAPLQLDLHSTTKQGRVYCKKGCTDILLELGA</sequence>
<dbReference type="Proteomes" id="UP001595453">
    <property type="component" value="Unassembled WGS sequence"/>
</dbReference>
<evidence type="ECO:0000313" key="1">
    <source>
        <dbReference type="EMBL" id="MFC3034809.1"/>
    </source>
</evidence>
<accession>A0ABV7CQ52</accession>
<evidence type="ECO:0008006" key="3">
    <source>
        <dbReference type="Google" id="ProtNLM"/>
    </source>
</evidence>